<proteinExistence type="predicted"/>
<feature type="compositionally biased region" description="Polar residues" evidence="1">
    <location>
        <begin position="746"/>
        <end position="757"/>
    </location>
</feature>
<protein>
    <submittedName>
        <fullName evidence="3">Retrovirus-related Pol polyprotein from transposon TNT 1-94</fullName>
    </submittedName>
</protein>
<dbReference type="EMBL" id="BKCJ010004166">
    <property type="protein sequence ID" value="GEU59400.1"/>
    <property type="molecule type" value="Genomic_DNA"/>
</dbReference>
<gene>
    <name evidence="3" type="ORF">Tci_031378</name>
</gene>
<feature type="domain" description="Reverse transcriptase Ty1/copia-type" evidence="2">
    <location>
        <begin position="797"/>
        <end position="874"/>
    </location>
</feature>
<evidence type="ECO:0000256" key="1">
    <source>
        <dbReference type="SAM" id="MobiDB-lite"/>
    </source>
</evidence>
<sequence length="875" mass="101408">MIIAGADNRPPMLEKSMYDFWKSRMELYMDNRENERMILDSVLNDPLVWPTVFEENGTTRTKKYEELSVAEKLQADCDLKGTNIVLQGLPPDVYAIVNHHKVAKEIRERIRLLILPSKWSKFMTDVKLAKHLHTINYDQLYSYLEQHEAHANETRLMCKRYRDPLAFVANFNQPMSHITNYHSSYNITQFPQQTNTMIPQDHSPQSYSPMNTSPHLSQPQIRHSLEYRQVLLNAINVKVKDTWICNALGLRGQETLHGLRTRKCWLKHRNLVKYWIEQLAFLADEGILDSQAAQTTILNNASFQTEDLDAYDSDCDDVSNVQADFKQTPVVDFLDNEITSDSNIIPHSQYLQETQHPAVQDTNFVISRQHDVIPVTDEEDTLILEEANFSNRFVPQQELSAKQAFWLQTSHPNTDQSDISPVKIKAPRELPKRNESCNKCLDLETELVKKKNMVERDVYTELSNIFARPEKHCISVELDIQLNQQIFQKDKSCENQNAPEFLEYFENNDLKAWLQEKNTTINKLRKHIKSLRESDKKDRVKQDMDEIETININDSLIAKLNSKSMENVDLKSQIQEKVFVTTALQNELRNLKGKNVLDNATTIANAITIAPALFKLDLEPLSPKLLNNKKAHTYYLKTTKEQADILRRIVEQAKCKQTLDSALDFACKHVTRIQELLVYVSKTCPTFTKPNEKLVVVTSKNKDKKFRLRMLKTYDREPLSAHELRVEESLKTPHFNDDSLPKTLHADSTSQGSSSNVRPSHTLFELLVESTTYKEAMLEPSWIDAMQEEIHEFERLQVWELVSFLDLVMLIKLKWIFKVKKDEYGGVLKNKARLVAKGYRQEEGIDFEESSVPIARIEAIRIFIANATTMNMTIY</sequence>
<organism evidence="3">
    <name type="scientific">Tanacetum cinerariifolium</name>
    <name type="common">Dalmatian daisy</name>
    <name type="synonym">Chrysanthemum cinerariifolium</name>
    <dbReference type="NCBI Taxonomy" id="118510"/>
    <lineage>
        <taxon>Eukaryota</taxon>
        <taxon>Viridiplantae</taxon>
        <taxon>Streptophyta</taxon>
        <taxon>Embryophyta</taxon>
        <taxon>Tracheophyta</taxon>
        <taxon>Spermatophyta</taxon>
        <taxon>Magnoliopsida</taxon>
        <taxon>eudicotyledons</taxon>
        <taxon>Gunneridae</taxon>
        <taxon>Pentapetalae</taxon>
        <taxon>asterids</taxon>
        <taxon>campanulids</taxon>
        <taxon>Asterales</taxon>
        <taxon>Asteraceae</taxon>
        <taxon>Asteroideae</taxon>
        <taxon>Anthemideae</taxon>
        <taxon>Anthemidinae</taxon>
        <taxon>Tanacetum</taxon>
    </lineage>
</organism>
<name>A0A6L2LDY5_TANCI</name>
<dbReference type="Pfam" id="PF07727">
    <property type="entry name" value="RVT_2"/>
    <property type="match status" value="1"/>
</dbReference>
<evidence type="ECO:0000259" key="2">
    <source>
        <dbReference type="Pfam" id="PF07727"/>
    </source>
</evidence>
<reference evidence="3" key="1">
    <citation type="journal article" date="2019" name="Sci. Rep.">
        <title>Draft genome of Tanacetum cinerariifolium, the natural source of mosquito coil.</title>
        <authorList>
            <person name="Yamashiro T."/>
            <person name="Shiraishi A."/>
            <person name="Satake H."/>
            <person name="Nakayama K."/>
        </authorList>
    </citation>
    <scope>NUCLEOTIDE SEQUENCE</scope>
</reference>
<feature type="region of interest" description="Disordered" evidence="1">
    <location>
        <begin position="733"/>
        <end position="757"/>
    </location>
</feature>
<comment type="caution">
    <text evidence="3">The sequence shown here is derived from an EMBL/GenBank/DDBJ whole genome shotgun (WGS) entry which is preliminary data.</text>
</comment>
<dbReference type="InterPro" id="IPR013103">
    <property type="entry name" value="RVT_2"/>
</dbReference>
<dbReference type="AlphaFoldDB" id="A0A6L2LDY5"/>
<evidence type="ECO:0000313" key="3">
    <source>
        <dbReference type="EMBL" id="GEU59400.1"/>
    </source>
</evidence>
<accession>A0A6L2LDY5</accession>